<keyword evidence="4" id="KW-1003">Cell membrane</keyword>
<dbReference type="PATRIC" id="fig|93930.3.peg.1292"/>
<reference evidence="14 15" key="1">
    <citation type="journal article" date="2015" name="MBio">
        <title>Genome-Resolved Metagenomic Analysis Reveals Roles for Candidate Phyla and Other Microbial Community Members in Biogeochemical Transformations in Oil Reservoirs.</title>
        <authorList>
            <person name="Hu P."/>
            <person name="Tom L."/>
            <person name="Singh A."/>
            <person name="Thomas B.C."/>
            <person name="Baker B.J."/>
            <person name="Piceno Y.M."/>
            <person name="Andersen G.L."/>
            <person name="Banfield J.F."/>
        </authorList>
    </citation>
    <scope>NUCLEOTIDE SEQUENCE [LARGE SCALE GENOMIC DNA]</scope>
    <source>
        <strain evidence="14">46_26</strain>
    </source>
</reference>
<proteinExistence type="inferred from homology"/>
<comment type="similarity">
    <text evidence="3">Belongs to the peptidase M50B family.</text>
</comment>
<evidence type="ECO:0000256" key="4">
    <source>
        <dbReference type="ARBA" id="ARBA00022475"/>
    </source>
</evidence>
<feature type="transmembrane region" description="Helical" evidence="13">
    <location>
        <begin position="6"/>
        <end position="25"/>
    </location>
</feature>
<dbReference type="OMA" id="NPIRHLD"/>
<dbReference type="PANTHER" id="PTHR35864:SF1">
    <property type="entry name" value="ZINC METALLOPROTEASE YWHC-RELATED"/>
    <property type="match status" value="1"/>
</dbReference>
<protein>
    <submittedName>
        <fullName evidence="14">Peptidase M50</fullName>
    </submittedName>
</protein>
<dbReference type="GO" id="GO:0005886">
    <property type="term" value="C:plasma membrane"/>
    <property type="evidence" value="ECO:0007669"/>
    <property type="project" value="UniProtKB-SubCell"/>
</dbReference>
<organism evidence="14 15">
    <name type="scientific">Thermotoga petrophila</name>
    <dbReference type="NCBI Taxonomy" id="93929"/>
    <lineage>
        <taxon>Bacteria</taxon>
        <taxon>Thermotogati</taxon>
        <taxon>Thermotogota</taxon>
        <taxon>Thermotogae</taxon>
        <taxon>Thermotogales</taxon>
        <taxon>Thermotogaceae</taxon>
        <taxon>Thermotoga</taxon>
    </lineage>
</organism>
<keyword evidence="12 13" id="KW-0472">Membrane</keyword>
<dbReference type="CDD" id="cd06158">
    <property type="entry name" value="S2P-M50_like_1"/>
    <property type="match status" value="1"/>
</dbReference>
<sequence>MVNMRIIVPTLSNILTGFLAVLIVATPREYIKGFVAYKLGDTTPKQAGRLSLNPFVHLDPLGTISFILFEFGWTRSVPIRYWKLKNKKKDLLKISLLGPAVSFILFFLCGLIASHLPEEDFWWFLMVKAAKYNLTYALFSLFPIPPLDGSKILASLLPDKYMEWLVKYEVYGVLFMIALLVLWIIPLVMNPFVRFIDGFVWMIVR</sequence>
<dbReference type="PANTHER" id="PTHR35864">
    <property type="entry name" value="ZINC METALLOPROTEASE MJ0611-RELATED"/>
    <property type="match status" value="1"/>
</dbReference>
<evidence type="ECO:0000256" key="5">
    <source>
        <dbReference type="ARBA" id="ARBA00022670"/>
    </source>
</evidence>
<dbReference type="Proteomes" id="UP000058636">
    <property type="component" value="Unassembled WGS sequence"/>
</dbReference>
<evidence type="ECO:0000256" key="12">
    <source>
        <dbReference type="ARBA" id="ARBA00023136"/>
    </source>
</evidence>
<keyword evidence="6 13" id="KW-0812">Transmembrane</keyword>
<dbReference type="InterPro" id="IPR044537">
    <property type="entry name" value="Rip2-like"/>
</dbReference>
<dbReference type="GO" id="GO:0008237">
    <property type="term" value="F:metallopeptidase activity"/>
    <property type="evidence" value="ECO:0007669"/>
    <property type="project" value="UniProtKB-KW"/>
</dbReference>
<evidence type="ECO:0000313" key="14">
    <source>
        <dbReference type="EMBL" id="KUK23895.1"/>
    </source>
</evidence>
<keyword evidence="10 13" id="KW-1133">Transmembrane helix</keyword>
<keyword evidence="5" id="KW-0645">Protease</keyword>
<comment type="caution">
    <text evidence="14">The sequence shown here is derived from an EMBL/GenBank/DDBJ whole genome shotgun (WGS) entry which is preliminary data.</text>
</comment>
<evidence type="ECO:0000256" key="7">
    <source>
        <dbReference type="ARBA" id="ARBA00022723"/>
    </source>
</evidence>
<keyword evidence="11" id="KW-0482">Metalloprotease</keyword>
<dbReference type="EMBL" id="LGFG01000001">
    <property type="protein sequence ID" value="KUK23895.1"/>
    <property type="molecule type" value="Genomic_DNA"/>
</dbReference>
<evidence type="ECO:0000256" key="2">
    <source>
        <dbReference type="ARBA" id="ARBA00004651"/>
    </source>
</evidence>
<accession>A0A101ESK3</accession>
<keyword evidence="7" id="KW-0479">Metal-binding</keyword>
<dbReference type="InterPro" id="IPR052348">
    <property type="entry name" value="Metallopeptidase_M50B"/>
</dbReference>
<evidence type="ECO:0000256" key="10">
    <source>
        <dbReference type="ARBA" id="ARBA00022989"/>
    </source>
</evidence>
<dbReference type="GO" id="GO:0006508">
    <property type="term" value="P:proteolysis"/>
    <property type="evidence" value="ECO:0007669"/>
    <property type="project" value="UniProtKB-KW"/>
</dbReference>
<keyword evidence="9" id="KW-0862">Zinc</keyword>
<evidence type="ECO:0000256" key="6">
    <source>
        <dbReference type="ARBA" id="ARBA00022692"/>
    </source>
</evidence>
<evidence type="ECO:0000256" key="13">
    <source>
        <dbReference type="SAM" id="Phobius"/>
    </source>
</evidence>
<evidence type="ECO:0000256" key="8">
    <source>
        <dbReference type="ARBA" id="ARBA00022801"/>
    </source>
</evidence>
<evidence type="ECO:0000256" key="9">
    <source>
        <dbReference type="ARBA" id="ARBA00022833"/>
    </source>
</evidence>
<feature type="transmembrane region" description="Helical" evidence="13">
    <location>
        <begin position="91"/>
        <end position="115"/>
    </location>
</feature>
<dbReference type="RefSeq" id="WP_011942920.1">
    <property type="nucleotide sequence ID" value="NZ_DAITJQ010000003.1"/>
</dbReference>
<feature type="transmembrane region" description="Helical" evidence="13">
    <location>
        <begin position="165"/>
        <end position="185"/>
    </location>
</feature>
<evidence type="ECO:0000256" key="11">
    <source>
        <dbReference type="ARBA" id="ARBA00023049"/>
    </source>
</evidence>
<name>A0A101ESK3_9THEM</name>
<dbReference type="GO" id="GO:0046872">
    <property type="term" value="F:metal ion binding"/>
    <property type="evidence" value="ECO:0007669"/>
    <property type="project" value="UniProtKB-KW"/>
</dbReference>
<keyword evidence="8" id="KW-0378">Hydrolase</keyword>
<evidence type="ECO:0000256" key="1">
    <source>
        <dbReference type="ARBA" id="ARBA00001947"/>
    </source>
</evidence>
<comment type="cofactor">
    <cofactor evidence="1">
        <name>Zn(2+)</name>
        <dbReference type="ChEBI" id="CHEBI:29105"/>
    </cofactor>
</comment>
<comment type="subcellular location">
    <subcellularLocation>
        <location evidence="2">Cell membrane</location>
        <topology evidence="2">Multi-pass membrane protein</topology>
    </subcellularLocation>
</comment>
<evidence type="ECO:0000313" key="15">
    <source>
        <dbReference type="Proteomes" id="UP000058636"/>
    </source>
</evidence>
<dbReference type="AlphaFoldDB" id="A0A101ESK3"/>
<evidence type="ECO:0000256" key="3">
    <source>
        <dbReference type="ARBA" id="ARBA00007931"/>
    </source>
</evidence>
<gene>
    <name evidence="14" type="ORF">XD57_0052</name>
</gene>